<proteinExistence type="predicted"/>
<feature type="chain" id="PRO_5047340688" evidence="1">
    <location>
        <begin position="29"/>
        <end position="109"/>
    </location>
</feature>
<reference evidence="2 3" key="1">
    <citation type="submission" date="2024-01" db="EMBL/GenBank/DDBJ databases">
        <title>New evidence supports the origin of RcGTA from prophage.</title>
        <authorList>
            <person name="Xu Y."/>
            <person name="Liu B."/>
            <person name="Chen F."/>
        </authorList>
    </citation>
    <scope>NUCLEOTIDE SEQUENCE [LARGE SCALE GENOMIC DNA]</scope>
    <source>
        <strain evidence="2 3">CBW1107-2</strain>
    </source>
</reference>
<accession>A0ABV3WT23</accession>
<sequence length="109" mass="11771">MFYSGLPLPRTAAALGLLLPVTSLPVAAHDAKSGWTYPLSCCSDYDCREVADAEVLERPEGYVIKVTGEVIPMTSRRVKPSPDGVFHWCSVAGRDDGATICLFVPPRGF</sequence>
<dbReference type="EMBL" id="JAZHFV010000003">
    <property type="protein sequence ID" value="MEX4007827.1"/>
    <property type="molecule type" value="Genomic_DNA"/>
</dbReference>
<gene>
    <name evidence="2" type="ORF">V1479_10970</name>
</gene>
<keyword evidence="1" id="KW-0732">Signal</keyword>
<comment type="caution">
    <text evidence="2">The sequence shown here is derived from an EMBL/GenBank/DDBJ whole genome shotgun (WGS) entry which is preliminary data.</text>
</comment>
<dbReference type="Proteomes" id="UP001559025">
    <property type="component" value="Unassembled WGS sequence"/>
</dbReference>
<evidence type="ECO:0000313" key="3">
    <source>
        <dbReference type="Proteomes" id="UP001559025"/>
    </source>
</evidence>
<organism evidence="2 3">
    <name type="scientific">Neoaquamicrobium sediminum</name>
    <dbReference type="NCBI Taxonomy" id="1849104"/>
    <lineage>
        <taxon>Bacteria</taxon>
        <taxon>Pseudomonadati</taxon>
        <taxon>Pseudomonadota</taxon>
        <taxon>Alphaproteobacteria</taxon>
        <taxon>Hyphomicrobiales</taxon>
        <taxon>Phyllobacteriaceae</taxon>
        <taxon>Neoaquamicrobium</taxon>
    </lineage>
</organism>
<keyword evidence="3" id="KW-1185">Reference proteome</keyword>
<evidence type="ECO:0000256" key="1">
    <source>
        <dbReference type="SAM" id="SignalP"/>
    </source>
</evidence>
<evidence type="ECO:0000313" key="2">
    <source>
        <dbReference type="EMBL" id="MEX4007827.1"/>
    </source>
</evidence>
<feature type="signal peptide" evidence="1">
    <location>
        <begin position="1"/>
        <end position="28"/>
    </location>
</feature>
<protein>
    <submittedName>
        <fullName evidence="2">Uncharacterized protein</fullName>
    </submittedName>
</protein>
<dbReference type="RefSeq" id="WP_368802931.1">
    <property type="nucleotide sequence ID" value="NZ_JAZHFV010000003.1"/>
</dbReference>
<name>A0ABV3WT23_9HYPH</name>